<dbReference type="InterPro" id="IPR036866">
    <property type="entry name" value="RibonucZ/Hydroxyglut_hydro"/>
</dbReference>
<sequence>MELKILVTGGSVFVPGRLNAHFSTVVYLEHKDRRIIIDPGNLSSMDELEEKFSELGISPDDITDVLFTHVHLDHIFNSVLFENATFYVHEAYKTKNYLSFGTIVGRIYSKVISSWKNVVLLKGEESLFDEKVKVFHTPWHAREHLSFLLDTENAGRVLITGDITPNRLSYYDIIKGYGSVQVKNFLDRVGRIDLLVFPHDAPLKLEVKK</sequence>
<evidence type="ECO:0000256" key="2">
    <source>
        <dbReference type="ARBA" id="ARBA00011738"/>
    </source>
</evidence>
<dbReference type="OMA" id="DHAYNSI"/>
<comment type="function">
    <text evidence="6">Endoribonuclease that catalyzes the hydrolysis of histone-coding pre-mRNA 3'-end. Involved in histone pre-mRNA processing during the S-phase of the cell cycle, which is required for entering/progressing through S-phase. Cleaves histone pre-mRNA at a major and a minor cleavage site after the 5'-ACCCA-3' and the 5'-ACCCACA-3' sequence, respectively, and located downstream of the stem-loop. May require the presence of the HDE element located at the histone pre-RNA 3'-end to avoid non-specific cleavage.</text>
</comment>
<comment type="caution">
    <text evidence="8">The sequence shown here is derived from an EMBL/GenBank/DDBJ whole genome shotgun (WGS) entry which is preliminary data.</text>
</comment>
<dbReference type="SMART" id="SM00849">
    <property type="entry name" value="Lactamase_B"/>
    <property type="match status" value="1"/>
</dbReference>
<dbReference type="EMBL" id="LGFG01000034">
    <property type="protein sequence ID" value="KUK23290.1"/>
    <property type="molecule type" value="Genomic_DNA"/>
</dbReference>
<dbReference type="InterPro" id="IPR001279">
    <property type="entry name" value="Metallo-B-lactamas"/>
</dbReference>
<dbReference type="SUPFAM" id="SSF56281">
    <property type="entry name" value="Metallo-hydrolase/oxidoreductase"/>
    <property type="match status" value="1"/>
</dbReference>
<name>A0A124FG25_9THEM</name>
<dbReference type="PANTHER" id="PTHR23200">
    <property type="entry name" value="METALLO-BETA-LACTAMASE DOMAIN-CONTAINING PROTEIN 1"/>
    <property type="match status" value="1"/>
</dbReference>
<evidence type="ECO:0000259" key="7">
    <source>
        <dbReference type="SMART" id="SM00849"/>
    </source>
</evidence>
<comment type="subunit">
    <text evidence="2">Homodimer.</text>
</comment>
<dbReference type="PANTHER" id="PTHR23200:SF48">
    <property type="entry name" value="METALLO-BETA-LACTAMASE DOMAIN-CONTAINING PROTEIN 1"/>
    <property type="match status" value="1"/>
</dbReference>
<dbReference type="AlphaFoldDB" id="A0A124FG25"/>
<dbReference type="CDD" id="cd07711">
    <property type="entry name" value="MBLAC1-like_MBL-fold"/>
    <property type="match status" value="1"/>
</dbReference>
<evidence type="ECO:0000313" key="9">
    <source>
        <dbReference type="Proteomes" id="UP000058636"/>
    </source>
</evidence>
<comment type="catalytic activity">
    <reaction evidence="5">
        <text>a ribonucleotidyl-ribonucleotide-RNA + H2O = a 3'-end ribonucleotide-RNA + a 5'-end 5'-phospho-ribonucleoside-RNA + H(+)</text>
        <dbReference type="Rhea" id="RHEA:68096"/>
        <dbReference type="Rhea" id="RHEA-COMP:15179"/>
        <dbReference type="Rhea" id="RHEA-COMP:17355"/>
        <dbReference type="Rhea" id="RHEA-COMP:17428"/>
        <dbReference type="ChEBI" id="CHEBI:15377"/>
        <dbReference type="ChEBI" id="CHEBI:15378"/>
        <dbReference type="ChEBI" id="CHEBI:74896"/>
        <dbReference type="ChEBI" id="CHEBI:138282"/>
        <dbReference type="ChEBI" id="CHEBI:173118"/>
    </reaction>
    <physiologicalReaction direction="left-to-right" evidence="5">
        <dbReference type="Rhea" id="RHEA:68097"/>
    </physiologicalReaction>
</comment>
<evidence type="ECO:0000256" key="5">
    <source>
        <dbReference type="ARBA" id="ARBA00044690"/>
    </source>
</evidence>
<feature type="domain" description="Metallo-beta-lactamase" evidence="7">
    <location>
        <begin position="22"/>
        <end position="199"/>
    </location>
</feature>
<organism evidence="8 9">
    <name type="scientific">Thermotoga petrophila</name>
    <dbReference type="NCBI Taxonomy" id="93929"/>
    <lineage>
        <taxon>Bacteria</taxon>
        <taxon>Thermotogati</taxon>
        <taxon>Thermotogota</taxon>
        <taxon>Thermotogae</taxon>
        <taxon>Thermotogales</taxon>
        <taxon>Thermotogaceae</taxon>
        <taxon>Thermotoga</taxon>
    </lineage>
</organism>
<gene>
    <name evidence="8" type="ORF">XD57_0601</name>
</gene>
<dbReference type="Proteomes" id="UP000058636">
    <property type="component" value="Unassembled WGS sequence"/>
</dbReference>
<dbReference type="PATRIC" id="fig|93930.3.peg.1445"/>
<dbReference type="GO" id="GO:0005829">
    <property type="term" value="C:cytosol"/>
    <property type="evidence" value="ECO:0007669"/>
    <property type="project" value="UniProtKB-SubCell"/>
</dbReference>
<dbReference type="RefSeq" id="WP_011942739.1">
    <property type="nucleotide sequence ID" value="NZ_DAITJQ010000001.1"/>
</dbReference>
<protein>
    <recommendedName>
        <fullName evidence="3">Metallo-beta-lactamase domain-containing protein 1</fullName>
    </recommendedName>
    <alternativeName>
        <fullName evidence="4">Endoribonuclease MBLAC1</fullName>
    </alternativeName>
</protein>
<evidence type="ECO:0000313" key="8">
    <source>
        <dbReference type="EMBL" id="KUK23290.1"/>
    </source>
</evidence>
<dbReference type="Pfam" id="PF00753">
    <property type="entry name" value="Lactamase_B"/>
    <property type="match status" value="1"/>
</dbReference>
<reference evidence="8 9" key="1">
    <citation type="journal article" date="2015" name="MBio">
        <title>Genome-Resolved Metagenomic Analysis Reveals Roles for Candidate Phyla and Other Microbial Community Members in Biogeochemical Transformations in Oil Reservoirs.</title>
        <authorList>
            <person name="Hu P."/>
            <person name="Tom L."/>
            <person name="Singh A."/>
            <person name="Thomas B.C."/>
            <person name="Baker B.J."/>
            <person name="Piceno Y.M."/>
            <person name="Andersen G.L."/>
            <person name="Banfield J.F."/>
        </authorList>
    </citation>
    <scope>NUCLEOTIDE SEQUENCE [LARGE SCALE GENOMIC DNA]</scope>
    <source>
        <strain evidence="8">46_26</strain>
    </source>
</reference>
<proteinExistence type="predicted"/>
<dbReference type="Gene3D" id="3.60.15.10">
    <property type="entry name" value="Ribonuclease Z/Hydroxyacylglutathione hydrolase-like"/>
    <property type="match status" value="1"/>
</dbReference>
<evidence type="ECO:0000256" key="4">
    <source>
        <dbReference type="ARBA" id="ARBA00032988"/>
    </source>
</evidence>
<evidence type="ECO:0000256" key="3">
    <source>
        <dbReference type="ARBA" id="ARBA00014856"/>
    </source>
</evidence>
<evidence type="ECO:0000256" key="1">
    <source>
        <dbReference type="ARBA" id="ARBA00004514"/>
    </source>
</evidence>
<comment type="subcellular location">
    <subcellularLocation>
        <location evidence="1">Cytoplasm</location>
        <location evidence="1">Cytosol</location>
    </subcellularLocation>
</comment>
<dbReference type="InterPro" id="IPR039344">
    <property type="entry name" value="MBLAC1"/>
</dbReference>
<evidence type="ECO:0000256" key="6">
    <source>
        <dbReference type="ARBA" id="ARBA00045869"/>
    </source>
</evidence>
<accession>A0A124FG25</accession>